<keyword evidence="3" id="KW-1185">Reference proteome</keyword>
<dbReference type="AlphaFoldDB" id="A0A8J6YJV9"/>
<protein>
    <recommendedName>
        <fullName evidence="4">Cytochrome B561</fullName>
    </recommendedName>
</protein>
<dbReference type="GO" id="GO:0016020">
    <property type="term" value="C:membrane"/>
    <property type="evidence" value="ECO:0007669"/>
    <property type="project" value="InterPro"/>
</dbReference>
<gene>
    <name evidence="2" type="ORF">IHV25_08810</name>
</gene>
<dbReference type="SUPFAM" id="SSF81342">
    <property type="entry name" value="Transmembrane di-heme cytochromes"/>
    <property type="match status" value="1"/>
</dbReference>
<keyword evidence="1" id="KW-0812">Transmembrane</keyword>
<evidence type="ECO:0000313" key="2">
    <source>
        <dbReference type="EMBL" id="MBE1237746.1"/>
    </source>
</evidence>
<reference evidence="2" key="1">
    <citation type="submission" date="2020-10" db="EMBL/GenBank/DDBJ databases">
        <title>Genome sequence of the unusual species of purple photosynthetic bacteria, Phaeovibrio sulfidiphilus DSM 23193, type strain.</title>
        <authorList>
            <person name="Kyndt J.A."/>
            <person name="Meyer T.E."/>
        </authorList>
    </citation>
    <scope>NUCLEOTIDE SEQUENCE</scope>
    <source>
        <strain evidence="2">DSM 23193</strain>
    </source>
</reference>
<dbReference type="RefSeq" id="WP_192534761.1">
    <property type="nucleotide sequence ID" value="NZ_JACZHT010000007.1"/>
</dbReference>
<dbReference type="EMBL" id="JACZHT010000007">
    <property type="protein sequence ID" value="MBE1237746.1"/>
    <property type="molecule type" value="Genomic_DNA"/>
</dbReference>
<feature type="transmembrane region" description="Helical" evidence="1">
    <location>
        <begin position="44"/>
        <end position="64"/>
    </location>
</feature>
<name>A0A8J6YJV9_9PROT</name>
<proteinExistence type="predicted"/>
<feature type="transmembrane region" description="Helical" evidence="1">
    <location>
        <begin position="102"/>
        <end position="121"/>
    </location>
</feature>
<evidence type="ECO:0008006" key="4">
    <source>
        <dbReference type="Google" id="ProtNLM"/>
    </source>
</evidence>
<keyword evidence="1" id="KW-0472">Membrane</keyword>
<dbReference type="Proteomes" id="UP000631034">
    <property type="component" value="Unassembled WGS sequence"/>
</dbReference>
<dbReference type="GO" id="GO:0022904">
    <property type="term" value="P:respiratory electron transport chain"/>
    <property type="evidence" value="ECO:0007669"/>
    <property type="project" value="InterPro"/>
</dbReference>
<comment type="caution">
    <text evidence="2">The sequence shown here is derived from an EMBL/GenBank/DDBJ whole genome shotgun (WGS) entry which is preliminary data.</text>
</comment>
<organism evidence="2 3">
    <name type="scientific">Phaeovibrio sulfidiphilus</name>
    <dbReference type="NCBI Taxonomy" id="1220600"/>
    <lineage>
        <taxon>Bacteria</taxon>
        <taxon>Pseudomonadati</taxon>
        <taxon>Pseudomonadota</taxon>
        <taxon>Alphaproteobacteria</taxon>
        <taxon>Rhodospirillales</taxon>
        <taxon>Rhodospirillaceae</taxon>
        <taxon>Phaeovibrio</taxon>
    </lineage>
</organism>
<accession>A0A8J6YJV9</accession>
<feature type="transmembrane region" description="Helical" evidence="1">
    <location>
        <begin position="12"/>
        <end position="32"/>
    </location>
</feature>
<feature type="transmembrane region" description="Helical" evidence="1">
    <location>
        <begin position="141"/>
        <end position="161"/>
    </location>
</feature>
<sequence>MTEKVTASRPSPVMLWRAWHAAIIGSGVVAYLTADSDTYAMHQFSGYLFAVLVLLRVFAGFTTFGQSGPFAFRIPGAPGSSRPQASGQPMTRASLFRMIRPWMFLALVVFGVAVGLTGVGADWAGKPMKHLHEAIAEASPAVVAAHVVVVLALLGTFSGFAKRQD</sequence>
<evidence type="ECO:0000256" key="1">
    <source>
        <dbReference type="SAM" id="Phobius"/>
    </source>
</evidence>
<keyword evidence="1" id="KW-1133">Transmembrane helix</keyword>
<evidence type="ECO:0000313" key="3">
    <source>
        <dbReference type="Proteomes" id="UP000631034"/>
    </source>
</evidence>
<dbReference type="InterPro" id="IPR016174">
    <property type="entry name" value="Di-haem_cyt_TM"/>
</dbReference>